<dbReference type="Pfam" id="PF13231">
    <property type="entry name" value="PMT_2"/>
    <property type="match status" value="1"/>
</dbReference>
<dbReference type="GO" id="GO:0010041">
    <property type="term" value="P:response to iron(III) ion"/>
    <property type="evidence" value="ECO:0007669"/>
    <property type="project" value="TreeGrafter"/>
</dbReference>
<dbReference type="GO" id="GO:0009103">
    <property type="term" value="P:lipopolysaccharide biosynthetic process"/>
    <property type="evidence" value="ECO:0007669"/>
    <property type="project" value="UniProtKB-ARBA"/>
</dbReference>
<reference evidence="10" key="1">
    <citation type="submission" date="2016-10" db="EMBL/GenBank/DDBJ databases">
        <title>Genome sequence of Streptomyces mangrovisoli MUSC 149.</title>
        <authorList>
            <person name="Lee L.-H."/>
            <person name="Ser H.-L."/>
        </authorList>
    </citation>
    <scope>NUCLEOTIDE SEQUENCE [LARGE SCALE GENOMIC DNA]</scope>
    <source>
        <strain evidence="10">MUSC 149</strain>
    </source>
</reference>
<evidence type="ECO:0000256" key="3">
    <source>
        <dbReference type="ARBA" id="ARBA00022676"/>
    </source>
</evidence>
<keyword evidence="6 8" id="KW-1133">Transmembrane helix</keyword>
<proteinExistence type="predicted"/>
<feature type="transmembrane region" description="Helical" evidence="8">
    <location>
        <begin position="337"/>
        <end position="353"/>
    </location>
</feature>
<feature type="transmembrane region" description="Helical" evidence="8">
    <location>
        <begin position="158"/>
        <end position="176"/>
    </location>
</feature>
<comment type="caution">
    <text evidence="10">The sequence shown here is derived from an EMBL/GenBank/DDBJ whole genome shotgun (WGS) entry which is preliminary data.</text>
</comment>
<feature type="transmembrane region" description="Helical" evidence="8">
    <location>
        <begin position="365"/>
        <end position="383"/>
    </location>
</feature>
<dbReference type="PANTHER" id="PTHR33908:SF3">
    <property type="entry name" value="UNDECAPRENYL PHOSPHATE-ALPHA-4-AMINO-4-DEOXY-L-ARABINOSE ARABINOSYL TRANSFERASE"/>
    <property type="match status" value="1"/>
</dbReference>
<evidence type="ECO:0000256" key="4">
    <source>
        <dbReference type="ARBA" id="ARBA00022679"/>
    </source>
</evidence>
<feature type="transmembrane region" description="Helical" evidence="8">
    <location>
        <begin position="133"/>
        <end position="152"/>
    </location>
</feature>
<evidence type="ECO:0000256" key="1">
    <source>
        <dbReference type="ARBA" id="ARBA00004651"/>
    </source>
</evidence>
<accession>A0A1J4NMK7</accession>
<evidence type="ECO:0000256" key="6">
    <source>
        <dbReference type="ARBA" id="ARBA00022989"/>
    </source>
</evidence>
<keyword evidence="7 8" id="KW-0472">Membrane</keyword>
<dbReference type="GO" id="GO:0005886">
    <property type="term" value="C:plasma membrane"/>
    <property type="evidence" value="ECO:0007669"/>
    <property type="project" value="UniProtKB-SubCell"/>
</dbReference>
<keyword evidence="3" id="KW-0328">Glycosyltransferase</keyword>
<evidence type="ECO:0000256" key="8">
    <source>
        <dbReference type="SAM" id="Phobius"/>
    </source>
</evidence>
<name>A0A1J4NMK7_9ACTN</name>
<protein>
    <recommendedName>
        <fullName evidence="9">Glycosyltransferase RgtA/B/C/D-like domain-containing protein</fullName>
    </recommendedName>
</protein>
<gene>
    <name evidence="10" type="ORF">WN71_033060</name>
</gene>
<keyword evidence="4" id="KW-0808">Transferase</keyword>
<feature type="transmembrane region" description="Helical" evidence="8">
    <location>
        <begin position="188"/>
        <end position="215"/>
    </location>
</feature>
<sequence length="517" mass="54685">MPTLSARSGTDDHITAFTKAPFAPVGRGRHPVPLLVRWLPCLAALGFGLWDPTGASIWRDEAVSYSVAQLSPARILDLTGHTDAVHAAYYLLLHTVFTVTGPSALALRLPSVLASVVCAGLVTAVARRLSGPRAALAAGLAWAAAPVVSLYAQEGRPYALVSLCVASAAYFLVRAVQAEYRIGRPHAARWWAAYAVAVAAAGTLNVLALLCVPALAVTVTAWRPSRAVVRCWALATTAGCLGVVPTMLRAFGQTSAVGWLTAPTWRTPLELAASFGGGRLAVVPVAALVLYGILGGRRRRADPGRGALTALALPLLTIPPAVLMLISLAHPLYQPRYVLYGMLGLSWLVGQGLDTAAARLPARPAVSTAAALLALVSLAALALPAQLRIREGDGHGDDLRALARVVAARAQPGDAVLFEPKAWRGTAFAYPDAFSDTTDVALEARFDPTDPDGRERDPSQVADALRGHRRVWVVSGPGQHRKPGSRDATLWHAVNSGYRLRQTWHVGVQAVRLYVTP</sequence>
<dbReference type="AlphaFoldDB" id="A0A1J4NMK7"/>
<evidence type="ECO:0000259" key="9">
    <source>
        <dbReference type="Pfam" id="PF13231"/>
    </source>
</evidence>
<evidence type="ECO:0000313" key="10">
    <source>
        <dbReference type="EMBL" id="OIJ63649.1"/>
    </source>
</evidence>
<evidence type="ECO:0000256" key="5">
    <source>
        <dbReference type="ARBA" id="ARBA00022692"/>
    </source>
</evidence>
<evidence type="ECO:0000256" key="7">
    <source>
        <dbReference type="ARBA" id="ARBA00023136"/>
    </source>
</evidence>
<dbReference type="GO" id="GO:0016763">
    <property type="term" value="F:pentosyltransferase activity"/>
    <property type="evidence" value="ECO:0007669"/>
    <property type="project" value="TreeGrafter"/>
</dbReference>
<evidence type="ECO:0000313" key="11">
    <source>
        <dbReference type="Proteomes" id="UP000034196"/>
    </source>
</evidence>
<organism evidence="10 11">
    <name type="scientific">Streptomyces mangrovisoli</name>
    <dbReference type="NCBI Taxonomy" id="1428628"/>
    <lineage>
        <taxon>Bacteria</taxon>
        <taxon>Bacillati</taxon>
        <taxon>Actinomycetota</taxon>
        <taxon>Actinomycetes</taxon>
        <taxon>Kitasatosporales</taxon>
        <taxon>Streptomycetaceae</taxon>
        <taxon>Streptomyces</taxon>
    </lineage>
</organism>
<dbReference type="PANTHER" id="PTHR33908">
    <property type="entry name" value="MANNOSYLTRANSFERASE YKCB-RELATED"/>
    <property type="match status" value="1"/>
</dbReference>
<dbReference type="OrthoDB" id="5318634at2"/>
<feature type="transmembrane region" description="Helical" evidence="8">
    <location>
        <begin position="269"/>
        <end position="294"/>
    </location>
</feature>
<feature type="transmembrane region" description="Helical" evidence="8">
    <location>
        <begin position="306"/>
        <end position="325"/>
    </location>
</feature>
<keyword evidence="5 8" id="KW-0812">Transmembrane</keyword>
<feature type="transmembrane region" description="Helical" evidence="8">
    <location>
        <begin position="227"/>
        <end position="248"/>
    </location>
</feature>
<keyword evidence="11" id="KW-1185">Reference proteome</keyword>
<dbReference type="InterPro" id="IPR050297">
    <property type="entry name" value="LipidA_mod_glycosyltrf_83"/>
</dbReference>
<dbReference type="RefSeq" id="WP_052743193.1">
    <property type="nucleotide sequence ID" value="NZ_LAVA02000097.1"/>
</dbReference>
<dbReference type="InterPro" id="IPR038731">
    <property type="entry name" value="RgtA/B/C-like"/>
</dbReference>
<keyword evidence="2" id="KW-1003">Cell membrane</keyword>
<dbReference type="Proteomes" id="UP000034196">
    <property type="component" value="Unassembled WGS sequence"/>
</dbReference>
<dbReference type="STRING" id="1428628.WN71_033060"/>
<feature type="domain" description="Glycosyltransferase RgtA/B/C/D-like" evidence="9">
    <location>
        <begin position="91"/>
        <end position="241"/>
    </location>
</feature>
<evidence type="ECO:0000256" key="2">
    <source>
        <dbReference type="ARBA" id="ARBA00022475"/>
    </source>
</evidence>
<feature type="transmembrane region" description="Helical" evidence="8">
    <location>
        <begin position="105"/>
        <end position="126"/>
    </location>
</feature>
<comment type="subcellular location">
    <subcellularLocation>
        <location evidence="1">Cell membrane</location>
        <topology evidence="1">Multi-pass membrane protein</topology>
    </subcellularLocation>
</comment>
<dbReference type="EMBL" id="LAVA02000097">
    <property type="protein sequence ID" value="OIJ63649.1"/>
    <property type="molecule type" value="Genomic_DNA"/>
</dbReference>